<evidence type="ECO:0000313" key="1">
    <source>
        <dbReference type="EMBL" id="CAN72625.1"/>
    </source>
</evidence>
<dbReference type="AlphaFoldDB" id="A5BRE1"/>
<gene>
    <name evidence="1" type="ORF">VITISV_032947</name>
</gene>
<accession>A5BRE1</accession>
<dbReference type="ExpressionAtlas" id="A5BRE1">
    <property type="expression patterns" value="baseline and differential"/>
</dbReference>
<reference evidence="1" key="1">
    <citation type="journal article" date="2007" name="PLoS ONE">
        <title>The first genome sequence of an elite grapevine cultivar (Pinot noir Vitis vinifera L.): coping with a highly heterozygous genome.</title>
        <authorList>
            <person name="Velasco R."/>
            <person name="Zharkikh A."/>
            <person name="Troggio M."/>
            <person name="Cartwright D.A."/>
            <person name="Cestaro A."/>
            <person name="Pruss D."/>
            <person name="Pindo M."/>
            <person name="FitzGerald L.M."/>
            <person name="Vezzulli S."/>
            <person name="Reid J."/>
            <person name="Malacarne G."/>
            <person name="Iliev D."/>
            <person name="Coppola G."/>
            <person name="Wardell B."/>
            <person name="Micheletti D."/>
            <person name="Macalma T."/>
            <person name="Facci M."/>
            <person name="Mitchell J.T."/>
            <person name="Perazzolli M."/>
            <person name="Eldredge G."/>
            <person name="Gatto P."/>
            <person name="Oyzerski R."/>
            <person name="Moretto M."/>
            <person name="Gutin N."/>
            <person name="Stefanini M."/>
            <person name="Chen Y."/>
            <person name="Segala C."/>
            <person name="Davenport C."/>
            <person name="Dematte L."/>
            <person name="Mraz A."/>
            <person name="Battilana J."/>
            <person name="Stormo K."/>
            <person name="Costa F."/>
            <person name="Tao Q."/>
            <person name="Si-Ammour A."/>
            <person name="Harkins T."/>
            <person name="Lackey A."/>
            <person name="Perbost C."/>
            <person name="Taillon B."/>
            <person name="Stella A."/>
            <person name="Solovyev V."/>
            <person name="Fawcett J.A."/>
            <person name="Sterck L."/>
            <person name="Vandepoele K."/>
            <person name="Grando S.M."/>
            <person name="Toppo S."/>
            <person name="Moser C."/>
            <person name="Lanchbury J."/>
            <person name="Bogden R."/>
            <person name="Skolnick M."/>
            <person name="Sgaramella V."/>
            <person name="Bhatnagar S.K."/>
            <person name="Fontana P."/>
            <person name="Gutin A."/>
            <person name="Van de Peer Y."/>
            <person name="Salamini F."/>
            <person name="Viola R."/>
        </authorList>
    </citation>
    <scope>NUCLEOTIDE SEQUENCE</scope>
</reference>
<proteinExistence type="predicted"/>
<protein>
    <submittedName>
        <fullName evidence="1">Uncharacterized protein</fullName>
    </submittedName>
</protein>
<name>A5BRE1_VITVI</name>
<sequence length="152" mass="17004">MENFHHTSWVHRPLFWEPLSNTFFKSCYMELLDCMVAITFSGLHAGIGLKSLNEFLYGKAYIARDHLTKDDVNVYAVVPEWSGSHFPNANKRKAIGVRVGCQATPVEATPNEVKEVAPAGDDDDDLDLCGDETEKEGPYYMRTGSCKYGAHV</sequence>
<dbReference type="EMBL" id="AM468324">
    <property type="protein sequence ID" value="CAN72625.1"/>
    <property type="molecule type" value="Genomic_DNA"/>
</dbReference>
<organism evidence="1">
    <name type="scientific">Vitis vinifera</name>
    <name type="common">Grape</name>
    <dbReference type="NCBI Taxonomy" id="29760"/>
    <lineage>
        <taxon>Eukaryota</taxon>
        <taxon>Viridiplantae</taxon>
        <taxon>Streptophyta</taxon>
        <taxon>Embryophyta</taxon>
        <taxon>Tracheophyta</taxon>
        <taxon>Spermatophyta</taxon>
        <taxon>Magnoliopsida</taxon>
        <taxon>eudicotyledons</taxon>
        <taxon>Gunneridae</taxon>
        <taxon>Pentapetalae</taxon>
        <taxon>rosids</taxon>
        <taxon>Vitales</taxon>
        <taxon>Vitaceae</taxon>
        <taxon>Viteae</taxon>
        <taxon>Vitis</taxon>
    </lineage>
</organism>